<dbReference type="AlphaFoldDB" id="A0A699XFC5"/>
<feature type="non-terminal residue" evidence="2">
    <location>
        <position position="95"/>
    </location>
</feature>
<comment type="caution">
    <text evidence="2">The sequence shown here is derived from an EMBL/GenBank/DDBJ whole genome shotgun (WGS) entry which is preliminary data.</text>
</comment>
<sequence>APRHRALSRSLVHRIDRHLLRAAGLMARSSTAQRTVGAGVRRSAGLCLRADLSQGRSRAAPWPARSTRSLPALRSQSTGRSPALDTALRAFTGDH</sequence>
<feature type="non-terminal residue" evidence="2">
    <location>
        <position position="1"/>
    </location>
</feature>
<accession>A0A699XFC5</accession>
<feature type="compositionally biased region" description="Polar residues" evidence="1">
    <location>
        <begin position="66"/>
        <end position="80"/>
    </location>
</feature>
<organism evidence="2">
    <name type="scientific">Tanacetum cinerariifolium</name>
    <name type="common">Dalmatian daisy</name>
    <name type="synonym">Chrysanthemum cinerariifolium</name>
    <dbReference type="NCBI Taxonomy" id="118510"/>
    <lineage>
        <taxon>Eukaryota</taxon>
        <taxon>Viridiplantae</taxon>
        <taxon>Streptophyta</taxon>
        <taxon>Embryophyta</taxon>
        <taxon>Tracheophyta</taxon>
        <taxon>Spermatophyta</taxon>
        <taxon>Magnoliopsida</taxon>
        <taxon>eudicotyledons</taxon>
        <taxon>Gunneridae</taxon>
        <taxon>Pentapetalae</taxon>
        <taxon>asterids</taxon>
        <taxon>campanulids</taxon>
        <taxon>Asterales</taxon>
        <taxon>Asteraceae</taxon>
        <taxon>Asteroideae</taxon>
        <taxon>Anthemideae</taxon>
        <taxon>Anthemidinae</taxon>
        <taxon>Tanacetum</taxon>
    </lineage>
</organism>
<protein>
    <submittedName>
        <fullName evidence="2">Uncharacterized protein</fullName>
    </submittedName>
</protein>
<proteinExistence type="predicted"/>
<gene>
    <name evidence="2" type="ORF">Tci_927193</name>
</gene>
<name>A0A699XFC5_TANCI</name>
<reference evidence="2" key="1">
    <citation type="journal article" date="2019" name="Sci. Rep.">
        <title>Draft genome of Tanacetum cinerariifolium, the natural source of mosquito coil.</title>
        <authorList>
            <person name="Yamashiro T."/>
            <person name="Shiraishi A."/>
            <person name="Satake H."/>
            <person name="Nakayama K."/>
        </authorList>
    </citation>
    <scope>NUCLEOTIDE SEQUENCE</scope>
</reference>
<dbReference type="EMBL" id="BKCJ011815442">
    <property type="protein sequence ID" value="GFD55224.1"/>
    <property type="molecule type" value="Genomic_DNA"/>
</dbReference>
<evidence type="ECO:0000313" key="2">
    <source>
        <dbReference type="EMBL" id="GFD55224.1"/>
    </source>
</evidence>
<feature type="region of interest" description="Disordered" evidence="1">
    <location>
        <begin position="53"/>
        <end position="95"/>
    </location>
</feature>
<evidence type="ECO:0000256" key="1">
    <source>
        <dbReference type="SAM" id="MobiDB-lite"/>
    </source>
</evidence>